<evidence type="ECO:0008006" key="3">
    <source>
        <dbReference type="Google" id="ProtNLM"/>
    </source>
</evidence>
<sequence>MKIGHALIICALLFSGCTVFRNATVEIKKDADGKVVTSRYKSTERGFVSDRGERVGDWATADSMARSGSQEEFVNQTGKPLHNKGYLIKLRNGLWLANIYYGETDDELYTRVIMHQNKKAELYLPDGYYHVRWTELSGSGQEIKSEPFFVRPGKIVYYDEEPLGWIQGLN</sequence>
<proteinExistence type="predicted"/>
<organism evidence="1 2">
    <name type="scientific">Candidatus Falkowbacteria bacterium RIFOXYA2_FULL_47_19</name>
    <dbReference type="NCBI Taxonomy" id="1797994"/>
    <lineage>
        <taxon>Bacteria</taxon>
        <taxon>Candidatus Falkowiibacteriota</taxon>
    </lineage>
</organism>
<reference evidence="1 2" key="1">
    <citation type="journal article" date="2016" name="Nat. Commun.">
        <title>Thousands of microbial genomes shed light on interconnected biogeochemical processes in an aquifer system.</title>
        <authorList>
            <person name="Anantharaman K."/>
            <person name="Brown C.T."/>
            <person name="Hug L.A."/>
            <person name="Sharon I."/>
            <person name="Castelle C.J."/>
            <person name="Probst A.J."/>
            <person name="Thomas B.C."/>
            <person name="Singh A."/>
            <person name="Wilkins M.J."/>
            <person name="Karaoz U."/>
            <person name="Brodie E.L."/>
            <person name="Williams K.H."/>
            <person name="Hubbard S.S."/>
            <person name="Banfield J.F."/>
        </authorList>
    </citation>
    <scope>NUCLEOTIDE SEQUENCE [LARGE SCALE GENOMIC DNA]</scope>
</reference>
<evidence type="ECO:0000313" key="1">
    <source>
        <dbReference type="EMBL" id="OGF25671.1"/>
    </source>
</evidence>
<gene>
    <name evidence="1" type="ORF">A2227_00495</name>
</gene>
<comment type="caution">
    <text evidence="1">The sequence shown here is derived from an EMBL/GenBank/DDBJ whole genome shotgun (WGS) entry which is preliminary data.</text>
</comment>
<protein>
    <recommendedName>
        <fullName evidence="3">Lipoprotein</fullName>
    </recommendedName>
</protein>
<evidence type="ECO:0000313" key="2">
    <source>
        <dbReference type="Proteomes" id="UP000178367"/>
    </source>
</evidence>
<dbReference type="AlphaFoldDB" id="A0A1F5SHC4"/>
<dbReference type="EMBL" id="MFGB01000020">
    <property type="protein sequence ID" value="OGF25671.1"/>
    <property type="molecule type" value="Genomic_DNA"/>
</dbReference>
<dbReference type="PROSITE" id="PS51257">
    <property type="entry name" value="PROKAR_LIPOPROTEIN"/>
    <property type="match status" value="1"/>
</dbReference>
<dbReference type="Proteomes" id="UP000178367">
    <property type="component" value="Unassembled WGS sequence"/>
</dbReference>
<name>A0A1F5SHC4_9BACT</name>
<accession>A0A1F5SHC4</accession>